<feature type="domain" description="Beta/gamma crystallin 'Greek key'" evidence="3">
    <location>
        <begin position="148"/>
        <end position="191"/>
    </location>
</feature>
<reference evidence="4" key="1">
    <citation type="journal article" date="2023" name="G3 (Bethesda)">
        <title>Whole genome assembly and annotation of the endangered Caribbean coral Acropora cervicornis.</title>
        <authorList>
            <person name="Selwyn J.D."/>
            <person name="Vollmer S.V."/>
        </authorList>
    </citation>
    <scope>NUCLEOTIDE SEQUENCE</scope>
    <source>
        <strain evidence="4">K2</strain>
    </source>
</reference>
<feature type="domain" description="Beta/gamma crystallin 'Greek key'" evidence="3">
    <location>
        <begin position="341"/>
        <end position="383"/>
    </location>
</feature>
<protein>
    <submittedName>
        <fullName evidence="4">Gamma-crystallin S-2</fullName>
    </submittedName>
</protein>
<dbReference type="SMART" id="SM00247">
    <property type="entry name" value="XTALbg"/>
    <property type="match status" value="2"/>
</dbReference>
<keyword evidence="5" id="KW-1185">Reference proteome</keyword>
<evidence type="ECO:0000313" key="4">
    <source>
        <dbReference type="EMBL" id="KAK2549870.1"/>
    </source>
</evidence>
<comment type="similarity">
    <text evidence="1">Belongs to the beta/gamma-crystallin family.</text>
</comment>
<dbReference type="Gene3D" id="2.60.20.10">
    <property type="entry name" value="Crystallins"/>
    <property type="match status" value="4"/>
</dbReference>
<evidence type="ECO:0000256" key="1">
    <source>
        <dbReference type="ARBA" id="ARBA00009646"/>
    </source>
</evidence>
<dbReference type="EMBL" id="JARQWQ010000119">
    <property type="protein sequence ID" value="KAK2549870.1"/>
    <property type="molecule type" value="Genomic_DNA"/>
</dbReference>
<reference evidence="4" key="2">
    <citation type="journal article" date="2023" name="Science">
        <title>Genomic signatures of disease resistance in endangered staghorn corals.</title>
        <authorList>
            <person name="Vollmer S.V."/>
            <person name="Selwyn J.D."/>
            <person name="Despard B.A."/>
            <person name="Roesel C.L."/>
        </authorList>
    </citation>
    <scope>NUCLEOTIDE SEQUENCE</scope>
    <source>
        <strain evidence="4">K2</strain>
    </source>
</reference>
<gene>
    <name evidence="4" type="ORF">P5673_029577</name>
</gene>
<keyword evidence="2" id="KW-0677">Repeat</keyword>
<dbReference type="Pfam" id="PF00030">
    <property type="entry name" value="Crystall"/>
    <property type="match status" value="2"/>
</dbReference>
<proteinExistence type="inferred from homology"/>
<dbReference type="SUPFAM" id="SSF49695">
    <property type="entry name" value="gamma-Crystallin-like"/>
    <property type="match status" value="2"/>
</dbReference>
<dbReference type="InterPro" id="IPR011024">
    <property type="entry name" value="G_crystallin-like"/>
</dbReference>
<accession>A0AAD9PVL2</accession>
<dbReference type="PROSITE" id="PS50915">
    <property type="entry name" value="CRYSTALLIN_BETA_GAMMA"/>
    <property type="match status" value="2"/>
</dbReference>
<dbReference type="AlphaFoldDB" id="A0AAD9PVL2"/>
<organism evidence="4 5">
    <name type="scientific">Acropora cervicornis</name>
    <name type="common">Staghorn coral</name>
    <dbReference type="NCBI Taxonomy" id="6130"/>
    <lineage>
        <taxon>Eukaryota</taxon>
        <taxon>Metazoa</taxon>
        <taxon>Cnidaria</taxon>
        <taxon>Anthozoa</taxon>
        <taxon>Hexacorallia</taxon>
        <taxon>Scleractinia</taxon>
        <taxon>Astrocoeniina</taxon>
        <taxon>Acroporidae</taxon>
        <taxon>Acropora</taxon>
    </lineage>
</organism>
<evidence type="ECO:0000256" key="2">
    <source>
        <dbReference type="ARBA" id="ARBA00022737"/>
    </source>
</evidence>
<dbReference type="InterPro" id="IPR001064">
    <property type="entry name" value="Beta/gamma_crystallin"/>
</dbReference>
<comment type="caution">
    <text evidence="4">The sequence shown here is derived from an EMBL/GenBank/DDBJ whole genome shotgun (WGS) entry which is preliminary data.</text>
</comment>
<evidence type="ECO:0000313" key="5">
    <source>
        <dbReference type="Proteomes" id="UP001249851"/>
    </source>
</evidence>
<dbReference type="Proteomes" id="UP001249851">
    <property type="component" value="Unassembled WGS sequence"/>
</dbReference>
<sequence>MSRGLFLIEQSISSAVSVKLYFETSGGLYQEFDDKEKNLHQDDNDFKRAVVTSGTWIFYTNPNYNNSEYGGQPRNIKVLKPGQDENISGVNGSMYLLKDATEGIVLFEHSFYGGTRMWYEESCANVYDIFPANSPGGVSSAIVLSKNQQFAIFTKPNYQGIQGQLKAGQWYETPTAMGFPNDKVQSVRKQDTGREPHSVRLTAKINSAVSVKLYFETSGGLYQEFDDKEKNLHQDDNDFKRAVVTSGTWIFYTNPNYNNSEYGGQPRNIKVLKPGQDENISGVNGSMYLLKDATEGIVLFEHSFYGGTRMWYEESCANVYDIFPANSPGGVSSAIVLSKNQQFAIFTKPNYQGIQGQLKAGQWYETPTAMGFPNDKVQSVRKV</sequence>
<evidence type="ECO:0000259" key="3">
    <source>
        <dbReference type="PROSITE" id="PS50915"/>
    </source>
</evidence>
<name>A0AAD9PVL2_ACRCE</name>